<dbReference type="GO" id="GO:0008486">
    <property type="term" value="F:diphosphoinositol-polyphosphate diphosphatase activity"/>
    <property type="evidence" value="ECO:0007669"/>
    <property type="project" value="TreeGrafter"/>
</dbReference>
<dbReference type="GO" id="GO:1901911">
    <property type="term" value="P:adenosine 5'-(hexahydrogen pentaphosphate) catabolic process"/>
    <property type="evidence" value="ECO:0007669"/>
    <property type="project" value="TreeGrafter"/>
</dbReference>
<dbReference type="CDD" id="cd04666">
    <property type="entry name" value="NUDIX_DIPP2_like_Nudt4"/>
    <property type="match status" value="1"/>
</dbReference>
<dbReference type="RefSeq" id="WP_097070735.1">
    <property type="nucleotide sequence ID" value="NZ_OBMT01000011.1"/>
</dbReference>
<dbReference type="GO" id="GO:1901909">
    <property type="term" value="P:diadenosine hexaphosphate catabolic process"/>
    <property type="evidence" value="ECO:0007669"/>
    <property type="project" value="TreeGrafter"/>
</dbReference>
<evidence type="ECO:0000256" key="4">
    <source>
        <dbReference type="ARBA" id="ARBA00022842"/>
    </source>
</evidence>
<dbReference type="Gene3D" id="3.90.79.10">
    <property type="entry name" value="Nucleoside Triphosphate Pyrophosphohydrolase"/>
    <property type="match status" value="1"/>
</dbReference>
<dbReference type="InterPro" id="IPR015797">
    <property type="entry name" value="NUDIX_hydrolase-like_dom_sf"/>
</dbReference>
<evidence type="ECO:0000259" key="5">
    <source>
        <dbReference type="PROSITE" id="PS51462"/>
    </source>
</evidence>
<dbReference type="PROSITE" id="PS51462">
    <property type="entry name" value="NUDIX"/>
    <property type="match status" value="1"/>
</dbReference>
<dbReference type="GO" id="GO:0046872">
    <property type="term" value="F:metal ion binding"/>
    <property type="evidence" value="ECO:0007669"/>
    <property type="project" value="UniProtKB-KW"/>
</dbReference>
<organism evidence="6 7">
    <name type="scientific">Rhodobacter maris</name>
    <dbReference type="NCBI Taxonomy" id="446682"/>
    <lineage>
        <taxon>Bacteria</taxon>
        <taxon>Pseudomonadati</taxon>
        <taxon>Pseudomonadota</taxon>
        <taxon>Alphaproteobacteria</taxon>
        <taxon>Rhodobacterales</taxon>
        <taxon>Rhodobacter group</taxon>
        <taxon>Rhodobacter</taxon>
    </lineage>
</organism>
<dbReference type="Pfam" id="PF00293">
    <property type="entry name" value="NUDIX"/>
    <property type="match status" value="1"/>
</dbReference>
<dbReference type="PANTHER" id="PTHR12629">
    <property type="entry name" value="DIPHOSPHOINOSITOL POLYPHOSPHATE PHOSPHOHYDROLASE"/>
    <property type="match status" value="1"/>
</dbReference>
<evidence type="ECO:0000313" key="6">
    <source>
        <dbReference type="EMBL" id="SOC13836.1"/>
    </source>
</evidence>
<keyword evidence="3" id="KW-0378">Hydrolase</keyword>
<dbReference type="InterPro" id="IPR047198">
    <property type="entry name" value="DDP-like_NUDIX"/>
</dbReference>
<accession>A0A285SYK4</accession>
<name>A0A285SYK4_9RHOB</name>
<keyword evidence="2" id="KW-0479">Metal-binding</keyword>
<comment type="cofactor">
    <cofactor evidence="1">
        <name>Mg(2+)</name>
        <dbReference type="ChEBI" id="CHEBI:18420"/>
    </cofactor>
</comment>
<protein>
    <submittedName>
        <fullName evidence="6">8-oxo-dGTP pyrophosphatase MutT (NUDIX family)</fullName>
    </submittedName>
</protein>
<keyword evidence="4" id="KW-0460">Magnesium</keyword>
<proteinExistence type="predicted"/>
<dbReference type="EMBL" id="OBMT01000011">
    <property type="protein sequence ID" value="SOC13836.1"/>
    <property type="molecule type" value="Genomic_DNA"/>
</dbReference>
<dbReference type="Proteomes" id="UP000219111">
    <property type="component" value="Unassembled WGS sequence"/>
</dbReference>
<dbReference type="InterPro" id="IPR000086">
    <property type="entry name" value="NUDIX_hydrolase_dom"/>
</dbReference>
<dbReference type="GO" id="GO:1901907">
    <property type="term" value="P:diadenosine pentaphosphate catabolic process"/>
    <property type="evidence" value="ECO:0007669"/>
    <property type="project" value="TreeGrafter"/>
</dbReference>
<dbReference type="GO" id="GO:0071543">
    <property type="term" value="P:diphosphoinositol polyphosphate metabolic process"/>
    <property type="evidence" value="ECO:0007669"/>
    <property type="project" value="TreeGrafter"/>
</dbReference>
<dbReference type="GO" id="GO:0034432">
    <property type="term" value="F:bis(5'-adenosyl)-pentaphosphatase activity"/>
    <property type="evidence" value="ECO:0007669"/>
    <property type="project" value="TreeGrafter"/>
</dbReference>
<dbReference type="GO" id="GO:0034431">
    <property type="term" value="F:bis(5'-adenosyl)-hexaphosphatase activity"/>
    <property type="evidence" value="ECO:0007669"/>
    <property type="project" value="TreeGrafter"/>
</dbReference>
<evidence type="ECO:0000256" key="3">
    <source>
        <dbReference type="ARBA" id="ARBA00022801"/>
    </source>
</evidence>
<evidence type="ECO:0000256" key="2">
    <source>
        <dbReference type="ARBA" id="ARBA00022723"/>
    </source>
</evidence>
<gene>
    <name evidence="6" type="ORF">SAMN05877831_11145</name>
</gene>
<evidence type="ECO:0000313" key="7">
    <source>
        <dbReference type="Proteomes" id="UP000219111"/>
    </source>
</evidence>
<dbReference type="GO" id="GO:0005737">
    <property type="term" value="C:cytoplasm"/>
    <property type="evidence" value="ECO:0007669"/>
    <property type="project" value="TreeGrafter"/>
</dbReference>
<sequence length="148" mass="16798">MIDMPHFLGTLMGKRPDALQVAALCRRDGEEGLEVLLVTSLDTGRWIVPKGWPMRGKTLAEAALREAWEEAGVTGTVHPEAFGNYVYTKRRKTGLDQRCEVLCFLVDVETVEDKYPEAGRRKRFWARPKAAAKRVQEKDLKLLLRTLS</sequence>
<feature type="domain" description="Nudix hydrolase" evidence="5">
    <location>
        <begin position="16"/>
        <end position="148"/>
    </location>
</feature>
<keyword evidence="7" id="KW-1185">Reference proteome</keyword>
<evidence type="ECO:0000256" key="1">
    <source>
        <dbReference type="ARBA" id="ARBA00001946"/>
    </source>
</evidence>
<reference evidence="7" key="1">
    <citation type="submission" date="2017-08" db="EMBL/GenBank/DDBJ databases">
        <authorList>
            <person name="Varghese N."/>
            <person name="Submissions S."/>
        </authorList>
    </citation>
    <scope>NUCLEOTIDE SEQUENCE [LARGE SCALE GENOMIC DNA]</scope>
    <source>
        <strain evidence="7">JA276</strain>
    </source>
</reference>
<dbReference type="GO" id="GO:0000298">
    <property type="term" value="F:endopolyphosphatase activity"/>
    <property type="evidence" value="ECO:0007669"/>
    <property type="project" value="TreeGrafter"/>
</dbReference>
<dbReference type="AlphaFoldDB" id="A0A285SYK4"/>
<dbReference type="OrthoDB" id="7066910at2"/>
<dbReference type="PANTHER" id="PTHR12629:SF0">
    <property type="entry name" value="DIPHOSPHOINOSITOL-POLYPHOSPHATE DIPHOSPHATASE"/>
    <property type="match status" value="1"/>
</dbReference>
<dbReference type="SUPFAM" id="SSF55811">
    <property type="entry name" value="Nudix"/>
    <property type="match status" value="1"/>
</dbReference>